<dbReference type="PATRIC" id="fig|1122985.7.peg.1051"/>
<protein>
    <recommendedName>
        <fullName evidence="9">Radical SAM core domain-containing protein</fullName>
    </recommendedName>
</protein>
<reference evidence="7 8" key="1">
    <citation type="submission" date="2013-08" db="EMBL/GenBank/DDBJ databases">
        <authorList>
            <person name="Weinstock G."/>
            <person name="Sodergren E."/>
            <person name="Wylie T."/>
            <person name="Fulton L."/>
            <person name="Fulton R."/>
            <person name="Fronick C."/>
            <person name="O'Laughlin M."/>
            <person name="Godfrey J."/>
            <person name="Miner T."/>
            <person name="Herter B."/>
            <person name="Appelbaum E."/>
            <person name="Cordes M."/>
            <person name="Lek S."/>
            <person name="Wollam A."/>
            <person name="Pepin K.H."/>
            <person name="Palsikar V.B."/>
            <person name="Mitreva M."/>
            <person name="Wilson R.K."/>
        </authorList>
    </citation>
    <scope>NUCLEOTIDE SEQUENCE [LARGE SCALE GENOMIC DNA]</scope>
    <source>
        <strain evidence="7 8">ATCC 15930</strain>
    </source>
</reference>
<evidence type="ECO:0000256" key="4">
    <source>
        <dbReference type="ARBA" id="ARBA00022723"/>
    </source>
</evidence>
<sequence>MIKLTPEEVKECLATTPQITFEVTERCNLNCTYCGYGKLYSDKESRSDRNLHADDAIAFLSFIKNYGKMVMTLQENLLFI</sequence>
<accession>A0A069QJC0</accession>
<dbReference type="InterPro" id="IPR013785">
    <property type="entry name" value="Aldolase_TIM"/>
</dbReference>
<evidence type="ECO:0008006" key="9">
    <source>
        <dbReference type="Google" id="ProtNLM"/>
    </source>
</evidence>
<keyword evidence="6" id="KW-0411">Iron-sulfur</keyword>
<keyword evidence="4" id="KW-0479">Metal-binding</keyword>
<dbReference type="Proteomes" id="UP000027442">
    <property type="component" value="Unassembled WGS sequence"/>
</dbReference>
<evidence type="ECO:0000256" key="2">
    <source>
        <dbReference type="ARBA" id="ARBA00022485"/>
    </source>
</evidence>
<dbReference type="GO" id="GO:0003824">
    <property type="term" value="F:catalytic activity"/>
    <property type="evidence" value="ECO:0007669"/>
    <property type="project" value="InterPro"/>
</dbReference>
<comment type="caution">
    <text evidence="7">The sequence shown here is derived from an EMBL/GenBank/DDBJ whole genome shotgun (WGS) entry which is preliminary data.</text>
</comment>
<evidence type="ECO:0000313" key="8">
    <source>
        <dbReference type="Proteomes" id="UP000027442"/>
    </source>
</evidence>
<evidence type="ECO:0000256" key="5">
    <source>
        <dbReference type="ARBA" id="ARBA00023004"/>
    </source>
</evidence>
<evidence type="ECO:0000256" key="6">
    <source>
        <dbReference type="ARBA" id="ARBA00023014"/>
    </source>
</evidence>
<proteinExistence type="predicted"/>
<name>A0A069QJC0_HOYLO</name>
<keyword evidence="2" id="KW-0004">4Fe-4S</keyword>
<dbReference type="SUPFAM" id="SSF102114">
    <property type="entry name" value="Radical SAM enzymes"/>
    <property type="match status" value="1"/>
</dbReference>
<organism evidence="7 8">
    <name type="scientific">Hoylesella loescheii DSM 19665 = JCM 12249 = ATCC 15930</name>
    <dbReference type="NCBI Taxonomy" id="1122985"/>
    <lineage>
        <taxon>Bacteria</taxon>
        <taxon>Pseudomonadati</taxon>
        <taxon>Bacteroidota</taxon>
        <taxon>Bacteroidia</taxon>
        <taxon>Bacteroidales</taxon>
        <taxon>Prevotellaceae</taxon>
        <taxon>Hoylesella</taxon>
    </lineage>
</organism>
<dbReference type="AlphaFoldDB" id="A0A069QJC0"/>
<dbReference type="GO" id="GO:0051539">
    <property type="term" value="F:4 iron, 4 sulfur cluster binding"/>
    <property type="evidence" value="ECO:0007669"/>
    <property type="project" value="UniProtKB-KW"/>
</dbReference>
<comment type="cofactor">
    <cofactor evidence="1">
        <name>[4Fe-4S] cluster</name>
        <dbReference type="ChEBI" id="CHEBI:49883"/>
    </cofactor>
</comment>
<evidence type="ECO:0000313" key="7">
    <source>
        <dbReference type="EMBL" id="KDR52925.1"/>
    </source>
</evidence>
<dbReference type="Gene3D" id="3.20.20.70">
    <property type="entry name" value="Aldolase class I"/>
    <property type="match status" value="1"/>
</dbReference>
<dbReference type="eggNOG" id="COG0641">
    <property type="taxonomic scope" value="Bacteria"/>
</dbReference>
<gene>
    <name evidence="7" type="ORF">HMPREF1991_01015</name>
</gene>
<dbReference type="PROSITE" id="PS01305">
    <property type="entry name" value="MOAA_NIFB_PQQE"/>
    <property type="match status" value="1"/>
</dbReference>
<dbReference type="GO" id="GO:0046872">
    <property type="term" value="F:metal ion binding"/>
    <property type="evidence" value="ECO:0007669"/>
    <property type="project" value="UniProtKB-KW"/>
</dbReference>
<keyword evidence="5" id="KW-0408">Iron</keyword>
<keyword evidence="3" id="KW-0949">S-adenosyl-L-methionine</keyword>
<dbReference type="EMBL" id="JNGW01000037">
    <property type="protein sequence ID" value="KDR52925.1"/>
    <property type="molecule type" value="Genomic_DNA"/>
</dbReference>
<evidence type="ECO:0000256" key="1">
    <source>
        <dbReference type="ARBA" id="ARBA00001966"/>
    </source>
</evidence>
<evidence type="ECO:0000256" key="3">
    <source>
        <dbReference type="ARBA" id="ARBA00022691"/>
    </source>
</evidence>
<dbReference type="InterPro" id="IPR000385">
    <property type="entry name" value="MoaA_NifB_PqqE_Fe-S-bd_CS"/>
</dbReference>
<dbReference type="HOGENOM" id="CLU_2586791_0_0_10"/>
<dbReference type="InterPro" id="IPR058240">
    <property type="entry name" value="rSAM_sf"/>
</dbReference>
<keyword evidence="8" id="KW-1185">Reference proteome</keyword>